<sequence length="199" mass="21287">MSTTGLISMMSASALVVGAMTILVPTSAQAVARCATSADSGKYKETISKPSYVWDIPQRDHEENYSGAAEKITFEVTSSTSRTNSVGVKVDVGGQWAVFEAKVGVDLGTSSTKTSLTKTTRAYTLKSGDVYLFGQGTGRYTATESIYRCVRINIDGIYGWRLQKTSKVTGYTGRAQSVVGCKQKPKAGTMAAKLKTYCP</sequence>
<dbReference type="RefSeq" id="WP_284293205.1">
    <property type="nucleotide sequence ID" value="NZ_BSUK01000001.1"/>
</dbReference>
<organism evidence="2 3">
    <name type="scientific">Luteimicrobium album</name>
    <dbReference type="NCBI Taxonomy" id="1054550"/>
    <lineage>
        <taxon>Bacteria</taxon>
        <taxon>Bacillati</taxon>
        <taxon>Actinomycetota</taxon>
        <taxon>Actinomycetes</taxon>
        <taxon>Micrococcales</taxon>
        <taxon>Luteimicrobium</taxon>
    </lineage>
</organism>
<evidence type="ECO:0000313" key="2">
    <source>
        <dbReference type="EMBL" id="GMA24389.1"/>
    </source>
</evidence>
<dbReference type="EMBL" id="BSUK01000001">
    <property type="protein sequence ID" value="GMA24389.1"/>
    <property type="molecule type" value="Genomic_DNA"/>
</dbReference>
<reference evidence="3" key="1">
    <citation type="journal article" date="2019" name="Int. J. Syst. Evol. Microbiol.">
        <title>The Global Catalogue of Microorganisms (GCM) 10K type strain sequencing project: providing services to taxonomists for standard genome sequencing and annotation.</title>
        <authorList>
            <consortium name="The Broad Institute Genomics Platform"/>
            <consortium name="The Broad Institute Genome Sequencing Center for Infectious Disease"/>
            <person name="Wu L."/>
            <person name="Ma J."/>
        </authorList>
    </citation>
    <scope>NUCLEOTIDE SEQUENCE [LARGE SCALE GENOMIC DNA]</scope>
    <source>
        <strain evidence="3">NBRC 106348</strain>
    </source>
</reference>
<evidence type="ECO:0000313" key="3">
    <source>
        <dbReference type="Proteomes" id="UP001157091"/>
    </source>
</evidence>
<feature type="chain" id="PRO_5046304640" evidence="1">
    <location>
        <begin position="31"/>
        <end position="199"/>
    </location>
</feature>
<proteinExistence type="predicted"/>
<protein>
    <submittedName>
        <fullName evidence="2">Uncharacterized protein</fullName>
    </submittedName>
</protein>
<gene>
    <name evidence="2" type="ORF">GCM10025864_21480</name>
</gene>
<accession>A0ABQ6I356</accession>
<evidence type="ECO:0000256" key="1">
    <source>
        <dbReference type="SAM" id="SignalP"/>
    </source>
</evidence>
<comment type="caution">
    <text evidence="2">The sequence shown here is derived from an EMBL/GenBank/DDBJ whole genome shotgun (WGS) entry which is preliminary data.</text>
</comment>
<feature type="signal peptide" evidence="1">
    <location>
        <begin position="1"/>
        <end position="30"/>
    </location>
</feature>
<name>A0ABQ6I356_9MICO</name>
<keyword evidence="3" id="KW-1185">Reference proteome</keyword>
<dbReference type="Proteomes" id="UP001157091">
    <property type="component" value="Unassembled WGS sequence"/>
</dbReference>
<keyword evidence="1" id="KW-0732">Signal</keyword>